<dbReference type="CDD" id="cd00170">
    <property type="entry name" value="SEC14"/>
    <property type="match status" value="1"/>
</dbReference>
<dbReference type="SMART" id="SM00516">
    <property type="entry name" value="SEC14"/>
    <property type="match status" value="1"/>
</dbReference>
<dbReference type="Pfam" id="PF00650">
    <property type="entry name" value="CRAL_TRIO"/>
    <property type="match status" value="1"/>
</dbReference>
<protein>
    <recommendedName>
        <fullName evidence="1">CRAL-TRIO domain-containing protein</fullName>
    </recommendedName>
</protein>
<dbReference type="GO" id="GO:0016020">
    <property type="term" value="C:membrane"/>
    <property type="evidence" value="ECO:0007669"/>
    <property type="project" value="TreeGrafter"/>
</dbReference>
<sequence length="311" mass="35917">MKLEETPLLKFRPDTVLEVRKELNLDQDAIDKMMQTFEDWIAKQNHFTRREFDKHFLETSIVHAKGSLEKAKRTLDKLCTLKTLLPTFFNKCDAINEFSDISVCIVHGTMPILTKSNYRAYIVKLTSANIDSNLLLDYSRFVVLMSEYIKKNDYSFGFTCVVDCRDVNILNFVTRINVIDLRNAMSVLMEGYGLRVNAIYVVSTSKAIDVFVTLLKQVVSHKVADRIYVLKTVEAIHEHVAKEVLPKDYGGDQMTLKEVNENWKKVLSEKDNVSYFRSMFEARTNENYRLTATYNDEVLGMPGSFRSLNVD</sequence>
<dbReference type="PANTHER" id="PTHR10174:SF222">
    <property type="entry name" value="GH10083P-RELATED"/>
    <property type="match status" value="1"/>
</dbReference>
<organism evidence="2">
    <name type="scientific">Heliothis virescens</name>
    <name type="common">Tobacco budworm moth</name>
    <dbReference type="NCBI Taxonomy" id="7102"/>
    <lineage>
        <taxon>Eukaryota</taxon>
        <taxon>Metazoa</taxon>
        <taxon>Ecdysozoa</taxon>
        <taxon>Arthropoda</taxon>
        <taxon>Hexapoda</taxon>
        <taxon>Insecta</taxon>
        <taxon>Pterygota</taxon>
        <taxon>Neoptera</taxon>
        <taxon>Endopterygota</taxon>
        <taxon>Lepidoptera</taxon>
        <taxon>Glossata</taxon>
        <taxon>Ditrysia</taxon>
        <taxon>Noctuoidea</taxon>
        <taxon>Noctuidae</taxon>
        <taxon>Heliothinae</taxon>
        <taxon>Heliothis</taxon>
    </lineage>
</organism>
<dbReference type="SUPFAM" id="SSF52087">
    <property type="entry name" value="CRAL/TRIO domain"/>
    <property type="match status" value="1"/>
</dbReference>
<dbReference type="EMBL" id="NWSH01000951">
    <property type="protein sequence ID" value="PCG73399.1"/>
    <property type="molecule type" value="Genomic_DNA"/>
</dbReference>
<accession>A0A2A4JNK7</accession>
<feature type="domain" description="CRAL-TRIO" evidence="1">
    <location>
        <begin position="111"/>
        <end position="257"/>
    </location>
</feature>
<dbReference type="GO" id="GO:1902936">
    <property type="term" value="F:phosphatidylinositol bisphosphate binding"/>
    <property type="evidence" value="ECO:0007669"/>
    <property type="project" value="TreeGrafter"/>
</dbReference>
<reference evidence="2" key="1">
    <citation type="submission" date="2017-09" db="EMBL/GenBank/DDBJ databases">
        <title>Contemporary evolution of a Lepidopteran species, Heliothis virescens, in response to modern agricultural practices.</title>
        <authorList>
            <person name="Fritz M.L."/>
            <person name="Deyonke A.M."/>
            <person name="Papanicolaou A."/>
            <person name="Micinski S."/>
            <person name="Westbrook J."/>
            <person name="Gould F."/>
        </authorList>
    </citation>
    <scope>NUCLEOTIDE SEQUENCE [LARGE SCALE GENOMIC DNA]</scope>
    <source>
        <strain evidence="2">HvINT-</strain>
        <tissue evidence="2">Whole body</tissue>
    </source>
</reference>
<dbReference type="Gene3D" id="3.40.525.10">
    <property type="entry name" value="CRAL-TRIO lipid binding domain"/>
    <property type="match status" value="1"/>
</dbReference>
<proteinExistence type="predicted"/>
<dbReference type="PANTHER" id="PTHR10174">
    <property type="entry name" value="ALPHA-TOCOPHEROL TRANSFER PROTEIN-RELATED"/>
    <property type="match status" value="1"/>
</dbReference>
<dbReference type="AlphaFoldDB" id="A0A2A4JNK7"/>
<evidence type="ECO:0000313" key="2">
    <source>
        <dbReference type="EMBL" id="PCG73399.1"/>
    </source>
</evidence>
<comment type="caution">
    <text evidence="2">The sequence shown here is derived from an EMBL/GenBank/DDBJ whole genome shotgun (WGS) entry which is preliminary data.</text>
</comment>
<evidence type="ECO:0000259" key="1">
    <source>
        <dbReference type="PROSITE" id="PS50191"/>
    </source>
</evidence>
<dbReference type="InterPro" id="IPR001251">
    <property type="entry name" value="CRAL-TRIO_dom"/>
</dbReference>
<dbReference type="STRING" id="7102.A0A2A4JNK7"/>
<name>A0A2A4JNK7_HELVI</name>
<dbReference type="PROSITE" id="PS50191">
    <property type="entry name" value="CRAL_TRIO"/>
    <property type="match status" value="1"/>
</dbReference>
<dbReference type="InterPro" id="IPR036865">
    <property type="entry name" value="CRAL-TRIO_dom_sf"/>
</dbReference>
<gene>
    <name evidence="2" type="ORF">B5V51_14853</name>
</gene>